<comment type="caution">
    <text evidence="1">The sequence shown here is derived from an EMBL/GenBank/DDBJ whole genome shotgun (WGS) entry which is preliminary data.</text>
</comment>
<proteinExistence type="predicted"/>
<dbReference type="AlphaFoldDB" id="A0AAE1CPH4"/>
<reference evidence="1" key="1">
    <citation type="journal article" date="2023" name="G3 (Bethesda)">
        <title>A reference genome for the long-term kleptoplast-retaining sea slug Elysia crispata morphotype clarki.</title>
        <authorList>
            <person name="Eastman K.E."/>
            <person name="Pendleton A.L."/>
            <person name="Shaikh M.A."/>
            <person name="Suttiyut T."/>
            <person name="Ogas R."/>
            <person name="Tomko P."/>
            <person name="Gavelis G."/>
            <person name="Widhalm J.R."/>
            <person name="Wisecaver J.H."/>
        </authorList>
    </citation>
    <scope>NUCLEOTIDE SEQUENCE</scope>
    <source>
        <strain evidence="1">ECLA1</strain>
    </source>
</reference>
<gene>
    <name evidence="1" type="ORF">RRG08_016973</name>
</gene>
<keyword evidence="2" id="KW-1185">Reference proteome</keyword>
<sequence>MESHVIIINIEWTFGEAAEVSRERRPCPWLPEEPLKCAKRMLQTVPNCCNAKWDWLDGLKLTGTSSLHKSMLAWEKRDTRTRMRKLLRMNSGPMTHIVDVTKCTMV</sequence>
<dbReference type="Proteomes" id="UP001283361">
    <property type="component" value="Unassembled WGS sequence"/>
</dbReference>
<evidence type="ECO:0000313" key="2">
    <source>
        <dbReference type="Proteomes" id="UP001283361"/>
    </source>
</evidence>
<evidence type="ECO:0000313" key="1">
    <source>
        <dbReference type="EMBL" id="KAK3726664.1"/>
    </source>
</evidence>
<organism evidence="1 2">
    <name type="scientific">Elysia crispata</name>
    <name type="common">lettuce slug</name>
    <dbReference type="NCBI Taxonomy" id="231223"/>
    <lineage>
        <taxon>Eukaryota</taxon>
        <taxon>Metazoa</taxon>
        <taxon>Spiralia</taxon>
        <taxon>Lophotrochozoa</taxon>
        <taxon>Mollusca</taxon>
        <taxon>Gastropoda</taxon>
        <taxon>Heterobranchia</taxon>
        <taxon>Euthyneura</taxon>
        <taxon>Panpulmonata</taxon>
        <taxon>Sacoglossa</taxon>
        <taxon>Placobranchoidea</taxon>
        <taxon>Plakobranchidae</taxon>
        <taxon>Elysia</taxon>
    </lineage>
</organism>
<protein>
    <submittedName>
        <fullName evidence="1">Uncharacterized protein</fullName>
    </submittedName>
</protein>
<accession>A0AAE1CPH4</accession>
<name>A0AAE1CPH4_9GAST</name>
<dbReference type="EMBL" id="JAWDGP010007289">
    <property type="protein sequence ID" value="KAK3726664.1"/>
    <property type="molecule type" value="Genomic_DNA"/>
</dbReference>